<dbReference type="AlphaFoldDB" id="A0A1T5B2M5"/>
<keyword evidence="3" id="KW-1185">Reference proteome</keyword>
<evidence type="ECO:0000313" key="3">
    <source>
        <dbReference type="Proteomes" id="UP000189818"/>
    </source>
</evidence>
<evidence type="ECO:0000256" key="1">
    <source>
        <dbReference type="SAM" id="MobiDB-lite"/>
    </source>
</evidence>
<dbReference type="RefSeq" id="WP_079647160.1">
    <property type="nucleotide sequence ID" value="NZ_FUYM01000002.1"/>
</dbReference>
<feature type="region of interest" description="Disordered" evidence="1">
    <location>
        <begin position="106"/>
        <end position="126"/>
    </location>
</feature>
<name>A0A1T5B2M5_9SPHN</name>
<organism evidence="2 3">
    <name type="scientific">Rhizorhabdus histidinilytica</name>
    <dbReference type="NCBI Taxonomy" id="439228"/>
    <lineage>
        <taxon>Bacteria</taxon>
        <taxon>Pseudomonadati</taxon>
        <taxon>Pseudomonadota</taxon>
        <taxon>Alphaproteobacteria</taxon>
        <taxon>Sphingomonadales</taxon>
        <taxon>Sphingomonadaceae</taxon>
        <taxon>Rhizorhabdus</taxon>
    </lineage>
</organism>
<dbReference type="EMBL" id="FUYM01000002">
    <property type="protein sequence ID" value="SKB41307.1"/>
    <property type="molecule type" value="Genomic_DNA"/>
</dbReference>
<dbReference type="PROSITE" id="PS51257">
    <property type="entry name" value="PROKAR_LIPOPROTEIN"/>
    <property type="match status" value="1"/>
</dbReference>
<reference evidence="3" key="1">
    <citation type="submission" date="2017-02" db="EMBL/GenBank/DDBJ databases">
        <authorList>
            <person name="Varghese N."/>
            <person name="Submissions S."/>
        </authorList>
    </citation>
    <scope>NUCLEOTIDE SEQUENCE [LARGE SCALE GENOMIC DNA]</scope>
    <source>
        <strain evidence="3">UM2</strain>
    </source>
</reference>
<gene>
    <name evidence="2" type="ORF">SAMN06295920_102421</name>
</gene>
<protein>
    <recommendedName>
        <fullName evidence="4">C-type lysozyme inhibitor domain-containing protein</fullName>
    </recommendedName>
</protein>
<dbReference type="STRING" id="439228.SAMN06295920_102421"/>
<evidence type="ECO:0000313" key="2">
    <source>
        <dbReference type="EMBL" id="SKB41307.1"/>
    </source>
</evidence>
<accession>A0A1T5B2M5</accession>
<dbReference type="OrthoDB" id="7472092at2"/>
<sequence>MQNHHRFTAAALLGTALLLTACGKPETVTAGNDDPDSATLNAAAPVELPPMVTASRTYRCKDGSLVYVDFFSNNTAAYKTKKEEAGVSLTAPEAGKPYVAEGYSISGDGPQVDIAAPGKPSQSCKA</sequence>
<proteinExistence type="predicted"/>
<evidence type="ECO:0008006" key="4">
    <source>
        <dbReference type="Google" id="ProtNLM"/>
    </source>
</evidence>
<dbReference type="Proteomes" id="UP000189818">
    <property type="component" value="Unassembled WGS sequence"/>
</dbReference>